<dbReference type="OrthoDB" id="6021263at2759"/>
<dbReference type="Proteomes" id="UP000007431">
    <property type="component" value="Unassembled WGS sequence"/>
</dbReference>
<dbReference type="GO" id="GO:0003735">
    <property type="term" value="F:structural constituent of ribosome"/>
    <property type="evidence" value="ECO:0007669"/>
    <property type="project" value="TreeGrafter"/>
</dbReference>
<evidence type="ECO:0000313" key="3">
    <source>
        <dbReference type="Proteomes" id="UP000007431"/>
    </source>
</evidence>
<dbReference type="GO" id="GO:0005762">
    <property type="term" value="C:mitochondrial large ribosomal subunit"/>
    <property type="evidence" value="ECO:0007669"/>
    <property type="project" value="TreeGrafter"/>
</dbReference>
<dbReference type="KEGG" id="scm:SCHCO_02676319"/>
<dbReference type="PANTHER" id="PTHR28266">
    <property type="entry name" value="54S RIBOSOMAL PROTEIN L20, MITOCHONDRIAL"/>
    <property type="match status" value="1"/>
</dbReference>
<dbReference type="RefSeq" id="XP_003034459.1">
    <property type="nucleotide sequence ID" value="XM_003034413.1"/>
</dbReference>
<dbReference type="VEuPathDB" id="FungiDB:SCHCODRAFT_02676319"/>
<dbReference type="PANTHER" id="PTHR28266:SF1">
    <property type="entry name" value="LARGE RIBOSOMAL SUBUNIT PROTEIN ML58"/>
    <property type="match status" value="1"/>
</dbReference>
<dbReference type="Pfam" id="PF12824">
    <property type="entry name" value="MRP-L20"/>
    <property type="match status" value="1"/>
</dbReference>
<dbReference type="STRING" id="578458.D8Q063"/>
<reference evidence="2 3" key="1">
    <citation type="journal article" date="2010" name="Nat. Biotechnol.">
        <title>Genome sequence of the model mushroom Schizophyllum commune.</title>
        <authorList>
            <person name="Ohm R.A."/>
            <person name="de Jong J.F."/>
            <person name="Lugones L.G."/>
            <person name="Aerts A."/>
            <person name="Kothe E."/>
            <person name="Stajich J.E."/>
            <person name="de Vries R.P."/>
            <person name="Record E."/>
            <person name="Levasseur A."/>
            <person name="Baker S.E."/>
            <person name="Bartholomew K.A."/>
            <person name="Coutinho P.M."/>
            <person name="Erdmann S."/>
            <person name="Fowler T.J."/>
            <person name="Gathman A.C."/>
            <person name="Lombard V."/>
            <person name="Henrissat B."/>
            <person name="Knabe N."/>
            <person name="Kuees U."/>
            <person name="Lilly W.W."/>
            <person name="Lindquist E."/>
            <person name="Lucas S."/>
            <person name="Magnuson J.K."/>
            <person name="Piumi F."/>
            <person name="Raudaskoski M."/>
            <person name="Salamov A."/>
            <person name="Schmutz J."/>
            <person name="Schwarze F.W.M.R."/>
            <person name="vanKuyk P.A."/>
            <person name="Horton J.S."/>
            <person name="Grigoriev I.V."/>
            <person name="Woesten H.A.B."/>
        </authorList>
    </citation>
    <scope>NUCLEOTIDE SEQUENCE [LARGE SCALE GENOMIC DNA]</scope>
    <source>
        <strain evidence="3">H4-8 / FGSC 9210</strain>
    </source>
</reference>
<organism evidence="3">
    <name type="scientific">Schizophyllum commune (strain H4-8 / FGSC 9210)</name>
    <name type="common">Split gill fungus</name>
    <dbReference type="NCBI Taxonomy" id="578458"/>
    <lineage>
        <taxon>Eukaryota</taxon>
        <taxon>Fungi</taxon>
        <taxon>Dikarya</taxon>
        <taxon>Basidiomycota</taxon>
        <taxon>Agaricomycotina</taxon>
        <taxon>Agaricomycetes</taxon>
        <taxon>Agaricomycetidae</taxon>
        <taxon>Agaricales</taxon>
        <taxon>Schizophyllaceae</taxon>
        <taxon>Schizophyllum</taxon>
    </lineage>
</organism>
<proteinExistence type="predicted"/>
<dbReference type="OMA" id="CSQFFVG"/>
<feature type="region of interest" description="Disordered" evidence="1">
    <location>
        <begin position="19"/>
        <end position="77"/>
    </location>
</feature>
<dbReference type="AlphaFoldDB" id="D8Q063"/>
<dbReference type="InterPro" id="IPR024388">
    <property type="entry name" value="Ribosomal_mL58"/>
</dbReference>
<dbReference type="EMBL" id="GL377304">
    <property type="protein sequence ID" value="EFI99556.1"/>
    <property type="molecule type" value="Genomic_DNA"/>
</dbReference>
<sequence length="200" mass="22738">MNSCLASVALTFRRTYASQATRFRYPRPKPGTSERPPARPADPLSNSSTAAATELEDEALTFIHRPPPSSASPISYTTLPASPLLRARPETSAEGEQSQRALPPVFRRADRNPTERVPDHAVLRMRELRNRDPAKYTRGVLARMFNTSEAFVGMVAAVSKKSARKARLRERDALHAQNREQWSERREMIVAIRQKRRQFW</sequence>
<dbReference type="HOGENOM" id="CLU_100683_0_0_1"/>
<dbReference type="eggNOG" id="ENOG502S0A4">
    <property type="taxonomic scope" value="Eukaryota"/>
</dbReference>
<dbReference type="GeneID" id="9586451"/>
<dbReference type="FunCoup" id="D8Q063">
    <property type="interactions" value="46"/>
</dbReference>
<evidence type="ECO:0008006" key="4">
    <source>
        <dbReference type="Google" id="ProtNLM"/>
    </source>
</evidence>
<name>D8Q063_SCHCM</name>
<evidence type="ECO:0000256" key="1">
    <source>
        <dbReference type="SAM" id="MobiDB-lite"/>
    </source>
</evidence>
<accession>D8Q063</accession>
<keyword evidence="3" id="KW-1185">Reference proteome</keyword>
<gene>
    <name evidence="2" type="ORF">SCHCODRAFT_84793</name>
</gene>
<evidence type="ECO:0000313" key="2">
    <source>
        <dbReference type="EMBL" id="EFI99556.1"/>
    </source>
</evidence>
<dbReference type="InParanoid" id="D8Q063"/>
<protein>
    <recommendedName>
        <fullName evidence="4">Mitochondrial ribosomal protein subunit L20-domain-containing protein</fullName>
    </recommendedName>
</protein>